<dbReference type="OrthoDB" id="6428749at2759"/>
<name>A0A178FF98_TRIVO</name>
<dbReference type="PANTHER" id="PTHR46072">
    <property type="entry name" value="AMIDASE-RELATED-RELATED"/>
    <property type="match status" value="1"/>
</dbReference>
<evidence type="ECO:0000259" key="4">
    <source>
        <dbReference type="Pfam" id="PF01425"/>
    </source>
</evidence>
<feature type="active site" description="Acyl-ester intermediate" evidence="3">
    <location>
        <position position="239"/>
    </location>
</feature>
<dbReference type="PANTHER" id="PTHR46072:SF4">
    <property type="entry name" value="AMIDASE C550.07-RELATED"/>
    <property type="match status" value="1"/>
</dbReference>
<dbReference type="EMBL" id="LHPN01000006">
    <property type="protein sequence ID" value="OAL71252.1"/>
    <property type="molecule type" value="Genomic_DNA"/>
</dbReference>
<dbReference type="InterPro" id="IPR036928">
    <property type="entry name" value="AS_sf"/>
</dbReference>
<reference evidence="5 6" key="1">
    <citation type="submission" date="2016-05" db="EMBL/GenBank/DDBJ databases">
        <title>Genome sequencing of Trichophyton violaceum CMCC(F)T3l isolated from hair.</title>
        <authorList>
            <person name="Zhan P."/>
            <person name="Tao Y."/>
            <person name="Liu W."/>
        </authorList>
    </citation>
    <scope>NUCLEOTIDE SEQUENCE [LARGE SCALE GENOMIC DNA]</scope>
    <source>
        <strain evidence="6">CMCC(F)T3l</strain>
    </source>
</reference>
<evidence type="ECO:0000256" key="1">
    <source>
        <dbReference type="ARBA" id="ARBA00009199"/>
    </source>
</evidence>
<accession>A0A178FF98</accession>
<protein>
    <submittedName>
        <fullName evidence="5">Acetamidase</fullName>
    </submittedName>
</protein>
<feature type="active site" description="Charge relay system" evidence="3">
    <location>
        <position position="129"/>
    </location>
</feature>
<keyword evidence="6" id="KW-1185">Reference proteome</keyword>
<dbReference type="PIRSF" id="PIRSF001221">
    <property type="entry name" value="Amidase_fungi"/>
    <property type="match status" value="1"/>
</dbReference>
<dbReference type="GO" id="GO:0016787">
    <property type="term" value="F:hydrolase activity"/>
    <property type="evidence" value="ECO:0007669"/>
    <property type="project" value="UniProtKB-KW"/>
</dbReference>
<gene>
    <name evidence="5" type="ORF">A7D00_4152</name>
</gene>
<organism evidence="5 6">
    <name type="scientific">Trichophyton violaceum</name>
    <dbReference type="NCBI Taxonomy" id="34388"/>
    <lineage>
        <taxon>Eukaryota</taxon>
        <taxon>Fungi</taxon>
        <taxon>Dikarya</taxon>
        <taxon>Ascomycota</taxon>
        <taxon>Pezizomycotina</taxon>
        <taxon>Eurotiomycetes</taxon>
        <taxon>Eurotiomycetidae</taxon>
        <taxon>Onygenales</taxon>
        <taxon>Arthrodermataceae</taxon>
        <taxon>Trichophyton</taxon>
    </lineage>
</organism>
<evidence type="ECO:0000313" key="6">
    <source>
        <dbReference type="Proteomes" id="UP000243519"/>
    </source>
</evidence>
<sequence>MTQAQESLARFQARREEALSKVDVDLSRIPEKLSGNVTDIPRQCLSQEDIGITESSAQSLLASLAQGTLTATAVTKAFLRRAVVAQKLVNCVHELLPERALARAKELDEYFAKHKKPIGPLHGLPVSVKAHMGVKGCDTSSGFVAWAGRPSPDDAELLKILIAAGAVEYVRTTEPQALLMLETKSNVTGETVNPHNIALTPGGSSGGESALQALYGSPLGIGTDMDKSATYERLKSAPSLAITTSNCGLYGFKPTTHRIPLTGWTAYNIGVETIWGTAGPLCPTFEGINLMMKVILDAEPWRKDPSLHQMRWREHAQCINPKGEKKFRVGVMWDDGIVKPLPPVTRALHEVVAKLQLVPGVEVVEWKPFHHDDAMEILAGLYSPDGGKSYEALLQEGGESALQLANWVAKESPAVKAHDLPALWNLLKRREAYRFNYLTEWNKLEPDMDVILCPAHPNVAPVLSTSRYWGYTSIWNILDYPAIVFPVTRINAQLDTKETGYTPRNDDDALYQDNYDPVVQASAPVCLQLVGKKMQDEMVVQAMKEIKDAIGLPFVNCLNG</sequence>
<evidence type="ECO:0000256" key="3">
    <source>
        <dbReference type="PIRSR" id="PIRSR001221-1"/>
    </source>
</evidence>
<dbReference type="Gene3D" id="3.90.1300.10">
    <property type="entry name" value="Amidase signature (AS) domain"/>
    <property type="match status" value="1"/>
</dbReference>
<comment type="similarity">
    <text evidence="1">Belongs to the amidase family.</text>
</comment>
<dbReference type="Pfam" id="PF01425">
    <property type="entry name" value="Amidase"/>
    <property type="match status" value="1"/>
</dbReference>
<dbReference type="Proteomes" id="UP000243519">
    <property type="component" value="Unassembled WGS sequence"/>
</dbReference>
<proteinExistence type="inferred from homology"/>
<keyword evidence="2" id="KW-0378">Hydrolase</keyword>
<evidence type="ECO:0000256" key="2">
    <source>
        <dbReference type="ARBA" id="ARBA00022801"/>
    </source>
</evidence>
<feature type="active site" description="Charge relay system" evidence="3">
    <location>
        <position position="204"/>
    </location>
</feature>
<comment type="caution">
    <text evidence="5">The sequence shown here is derived from an EMBL/GenBank/DDBJ whole genome shotgun (WGS) entry which is preliminary data.</text>
</comment>
<evidence type="ECO:0000313" key="5">
    <source>
        <dbReference type="EMBL" id="OAL71252.1"/>
    </source>
</evidence>
<feature type="domain" description="Amidase" evidence="4">
    <location>
        <begin position="74"/>
        <end position="539"/>
    </location>
</feature>
<dbReference type="AlphaFoldDB" id="A0A178FF98"/>
<dbReference type="SUPFAM" id="SSF75304">
    <property type="entry name" value="Amidase signature (AS) enzymes"/>
    <property type="match status" value="1"/>
</dbReference>
<dbReference type="InterPro" id="IPR023631">
    <property type="entry name" value="Amidase_dom"/>
</dbReference>